<dbReference type="GO" id="GO:0000287">
    <property type="term" value="F:magnesium ion binding"/>
    <property type="evidence" value="ECO:0007669"/>
    <property type="project" value="UniProtKB-UniRule"/>
</dbReference>
<dbReference type="InterPro" id="IPR042109">
    <property type="entry name" value="Adenylosuccinate_synth_dom1"/>
</dbReference>
<dbReference type="GO" id="GO:0005737">
    <property type="term" value="C:cytoplasm"/>
    <property type="evidence" value="ECO:0007669"/>
    <property type="project" value="UniProtKB-SubCell"/>
</dbReference>
<feature type="binding site" evidence="8">
    <location>
        <begin position="299"/>
        <end position="305"/>
    </location>
    <ligand>
        <name>substrate</name>
    </ligand>
</feature>
<dbReference type="InterPro" id="IPR027417">
    <property type="entry name" value="P-loop_NTPase"/>
</dbReference>
<dbReference type="Proteomes" id="UP000007382">
    <property type="component" value="Chromosome"/>
</dbReference>
<keyword evidence="2 8" id="KW-0436">Ligase</keyword>
<feature type="binding site" evidence="8">
    <location>
        <begin position="40"/>
        <end position="42"/>
    </location>
    <ligand>
        <name>GTP</name>
        <dbReference type="ChEBI" id="CHEBI:37565"/>
    </ligand>
</feature>
<feature type="binding site" description="in other chain" evidence="8">
    <location>
        <position position="224"/>
    </location>
    <ligand>
        <name>IMP</name>
        <dbReference type="ChEBI" id="CHEBI:58053"/>
        <note>ligand shared between dimeric partners</note>
    </ligand>
</feature>
<feature type="binding site" description="in other chain" evidence="8">
    <location>
        <position position="129"/>
    </location>
    <ligand>
        <name>IMP</name>
        <dbReference type="ChEBI" id="CHEBI:58053"/>
        <note>ligand shared between dimeric partners</note>
    </ligand>
</feature>
<evidence type="ECO:0000256" key="10">
    <source>
        <dbReference type="RuleBase" id="RU000520"/>
    </source>
</evidence>
<keyword evidence="8" id="KW-0963">Cytoplasm</keyword>
<dbReference type="GO" id="GO:0046040">
    <property type="term" value="P:IMP metabolic process"/>
    <property type="evidence" value="ECO:0007669"/>
    <property type="project" value="TreeGrafter"/>
</dbReference>
<evidence type="ECO:0000256" key="7">
    <source>
        <dbReference type="ARBA" id="ARBA00023134"/>
    </source>
</evidence>
<feature type="binding site" description="in other chain" evidence="8">
    <location>
        <position position="239"/>
    </location>
    <ligand>
        <name>IMP</name>
        <dbReference type="ChEBI" id="CHEBI:58053"/>
        <note>ligand shared between dimeric partners</note>
    </ligand>
</feature>
<dbReference type="PROSITE" id="PS00513">
    <property type="entry name" value="ADENYLOSUCCIN_SYN_2"/>
    <property type="match status" value="1"/>
</dbReference>
<keyword evidence="4 8" id="KW-0547">Nucleotide-binding</keyword>
<dbReference type="PANTHER" id="PTHR11846:SF0">
    <property type="entry name" value="ADENYLOSUCCINATE SYNTHETASE"/>
    <property type="match status" value="1"/>
</dbReference>
<feature type="active site" evidence="9">
    <location>
        <position position="140"/>
    </location>
</feature>
<dbReference type="STRING" id="1162668.LFE_2059"/>
<dbReference type="Gene3D" id="3.90.170.10">
    <property type="entry name" value="Adenylosuccinate Synthetase, subunit A, domain 3"/>
    <property type="match status" value="1"/>
</dbReference>
<keyword evidence="7 8" id="KW-0342">GTP-binding</keyword>
<proteinExistence type="inferred from homology"/>
<dbReference type="GO" id="GO:0005525">
    <property type="term" value="F:GTP binding"/>
    <property type="evidence" value="ECO:0007669"/>
    <property type="project" value="UniProtKB-UniRule"/>
</dbReference>
<dbReference type="HOGENOM" id="CLU_029848_0_0_0"/>
<evidence type="ECO:0000313" key="11">
    <source>
        <dbReference type="EMBL" id="BAM07733.1"/>
    </source>
</evidence>
<dbReference type="SUPFAM" id="SSF52540">
    <property type="entry name" value="P-loop containing nucleoside triphosphate hydrolases"/>
    <property type="match status" value="1"/>
</dbReference>
<dbReference type="InterPro" id="IPR042111">
    <property type="entry name" value="Adenylosuccinate_synth_dom3"/>
</dbReference>
<dbReference type="Pfam" id="PF00709">
    <property type="entry name" value="Adenylsucc_synt"/>
    <property type="match status" value="1"/>
</dbReference>
<dbReference type="PROSITE" id="PS01266">
    <property type="entry name" value="ADENYLOSUCCIN_SYN_1"/>
    <property type="match status" value="1"/>
</dbReference>
<dbReference type="RefSeq" id="WP_014450217.1">
    <property type="nucleotide sequence ID" value="NC_017094.1"/>
</dbReference>
<dbReference type="NCBIfam" id="TIGR00184">
    <property type="entry name" value="purA"/>
    <property type="match status" value="1"/>
</dbReference>
<evidence type="ECO:0000256" key="5">
    <source>
        <dbReference type="ARBA" id="ARBA00022755"/>
    </source>
</evidence>
<feature type="binding site" evidence="8">
    <location>
        <position position="143"/>
    </location>
    <ligand>
        <name>IMP</name>
        <dbReference type="ChEBI" id="CHEBI:58053"/>
        <note>ligand shared between dimeric partners</note>
    </ligand>
</feature>
<dbReference type="eggNOG" id="COG0104">
    <property type="taxonomic scope" value="Bacteria"/>
</dbReference>
<evidence type="ECO:0000313" key="12">
    <source>
        <dbReference type="Proteomes" id="UP000007382"/>
    </source>
</evidence>
<comment type="catalytic activity">
    <reaction evidence="8 10">
        <text>IMP + L-aspartate + GTP = N(6)-(1,2-dicarboxyethyl)-AMP + GDP + phosphate + 2 H(+)</text>
        <dbReference type="Rhea" id="RHEA:15753"/>
        <dbReference type="ChEBI" id="CHEBI:15378"/>
        <dbReference type="ChEBI" id="CHEBI:29991"/>
        <dbReference type="ChEBI" id="CHEBI:37565"/>
        <dbReference type="ChEBI" id="CHEBI:43474"/>
        <dbReference type="ChEBI" id="CHEBI:57567"/>
        <dbReference type="ChEBI" id="CHEBI:58053"/>
        <dbReference type="ChEBI" id="CHEBI:58189"/>
        <dbReference type="EC" id="6.3.4.4"/>
    </reaction>
</comment>
<evidence type="ECO:0000256" key="2">
    <source>
        <dbReference type="ARBA" id="ARBA00022598"/>
    </source>
</evidence>
<dbReference type="GO" id="GO:0004019">
    <property type="term" value="F:adenylosuccinate synthase activity"/>
    <property type="evidence" value="ECO:0007669"/>
    <property type="project" value="UniProtKB-UniRule"/>
</dbReference>
<feature type="binding site" evidence="8">
    <location>
        <begin position="12"/>
        <end position="18"/>
    </location>
    <ligand>
        <name>GTP</name>
        <dbReference type="ChEBI" id="CHEBI:37565"/>
    </ligand>
</feature>
<dbReference type="NCBIfam" id="NF002223">
    <property type="entry name" value="PRK01117.1"/>
    <property type="match status" value="1"/>
</dbReference>
<dbReference type="EC" id="6.3.4.4" evidence="8 10"/>
<dbReference type="CDD" id="cd03108">
    <property type="entry name" value="AdSS"/>
    <property type="match status" value="1"/>
</dbReference>
<dbReference type="HAMAP" id="MF_00011">
    <property type="entry name" value="Adenylosucc_synth"/>
    <property type="match status" value="1"/>
</dbReference>
<feature type="binding site" evidence="8">
    <location>
        <position position="305"/>
    </location>
    <ligand>
        <name>GTP</name>
        <dbReference type="ChEBI" id="CHEBI:37565"/>
    </ligand>
</feature>
<feature type="binding site" evidence="8">
    <location>
        <begin position="331"/>
        <end position="333"/>
    </location>
    <ligand>
        <name>GTP</name>
        <dbReference type="ChEBI" id="CHEBI:37565"/>
    </ligand>
</feature>
<dbReference type="AlphaFoldDB" id="I0IR34"/>
<evidence type="ECO:0000256" key="4">
    <source>
        <dbReference type="ARBA" id="ARBA00022741"/>
    </source>
</evidence>
<comment type="cofactor">
    <cofactor evidence="8">
        <name>Mg(2+)</name>
        <dbReference type="ChEBI" id="CHEBI:18420"/>
    </cofactor>
    <text evidence="8">Binds 1 Mg(2+) ion per subunit.</text>
</comment>
<keyword evidence="5 8" id="KW-0658">Purine biosynthesis</keyword>
<dbReference type="InterPro" id="IPR042110">
    <property type="entry name" value="Adenylosuccinate_synth_dom2"/>
</dbReference>
<keyword evidence="12" id="KW-1185">Reference proteome</keyword>
<evidence type="ECO:0000256" key="8">
    <source>
        <dbReference type="HAMAP-Rule" id="MF_00011"/>
    </source>
</evidence>
<dbReference type="PATRIC" id="fig|1162668.3.peg.2439"/>
<feature type="binding site" evidence="8">
    <location>
        <begin position="413"/>
        <end position="415"/>
    </location>
    <ligand>
        <name>GTP</name>
        <dbReference type="ChEBI" id="CHEBI:37565"/>
    </ligand>
</feature>
<dbReference type="SMART" id="SM00788">
    <property type="entry name" value="Adenylsucc_synt"/>
    <property type="match status" value="1"/>
</dbReference>
<evidence type="ECO:0000256" key="6">
    <source>
        <dbReference type="ARBA" id="ARBA00022842"/>
    </source>
</evidence>
<dbReference type="EMBL" id="AP012342">
    <property type="protein sequence ID" value="BAM07733.1"/>
    <property type="molecule type" value="Genomic_DNA"/>
</dbReference>
<organism evidence="11 12">
    <name type="scientific">Leptospirillum ferrooxidans (strain C2-3)</name>
    <dbReference type="NCBI Taxonomy" id="1162668"/>
    <lineage>
        <taxon>Bacteria</taxon>
        <taxon>Pseudomonadati</taxon>
        <taxon>Nitrospirota</taxon>
        <taxon>Nitrospiria</taxon>
        <taxon>Nitrospirales</taxon>
        <taxon>Nitrospiraceae</taxon>
        <taxon>Leptospirillum</taxon>
    </lineage>
</organism>
<evidence type="ECO:0000256" key="1">
    <source>
        <dbReference type="ARBA" id="ARBA00011738"/>
    </source>
</evidence>
<name>I0IR34_LEPFC</name>
<feature type="binding site" evidence="8">
    <location>
        <position position="13"/>
    </location>
    <ligand>
        <name>Mg(2+)</name>
        <dbReference type="ChEBI" id="CHEBI:18420"/>
    </ligand>
</feature>
<dbReference type="InterPro" id="IPR018220">
    <property type="entry name" value="Adenylosuccin_syn_GTP-bd"/>
</dbReference>
<comment type="pathway">
    <text evidence="8 10">Purine metabolism; AMP biosynthesis via de novo pathway; AMP from IMP: step 1/2.</text>
</comment>
<dbReference type="InterPro" id="IPR001114">
    <property type="entry name" value="Adenylosuccinate_synthetase"/>
</dbReference>
<dbReference type="GO" id="GO:0044208">
    <property type="term" value="P:'de novo' AMP biosynthetic process"/>
    <property type="evidence" value="ECO:0007669"/>
    <property type="project" value="UniProtKB-UniRule"/>
</dbReference>
<dbReference type="Gene3D" id="1.10.300.10">
    <property type="entry name" value="Adenylosuccinate Synthetase, subunit A, domain 2"/>
    <property type="match status" value="1"/>
</dbReference>
<dbReference type="PANTHER" id="PTHR11846">
    <property type="entry name" value="ADENYLOSUCCINATE SYNTHETASE"/>
    <property type="match status" value="1"/>
</dbReference>
<sequence>MANIIILGTQWGDEGKGKIVDLLTERADCIIRYQGGHNAGHTIVVGKEKFVLHLIPSGILHEGKKCVIGNGIALDPHALIEEIEELATRGIKVGKNLKISDACHLIMPYHRAIDKQSEEMKGTRRIGTTGRGIGPAYVDKMARIGIRTGDLAHPALFREKLEQNLSEMNYLMEKLFKTHGFDLETLYADAMAVGERLSPYITDTSLYLWNERQKGSQLLFEGAQGTHLDIDHGTYPFVTSSNASAGGALTGTGVGPTAIDGVIGITKAYTTRVGSGPFPTELLDESGEYLRKMGSEFGATTGRARRCGWFDALVVRYAARINGLTGIVLTKIDVLDELDTIKICTGYTLHGKHISEFPRHLSDIEAAVPVYEELPGWKTSLRGAREMNELPIAAKNYIRRIEELTGVPVVMVSTGSERSETIVIQDPFEAR</sequence>
<gene>
    <name evidence="8" type="primary">purA</name>
    <name evidence="11" type="ordered locus">LFE_2059</name>
</gene>
<feature type="binding site" evidence="8">
    <location>
        <position position="40"/>
    </location>
    <ligand>
        <name>Mg(2+)</name>
        <dbReference type="ChEBI" id="CHEBI:18420"/>
    </ligand>
</feature>
<comment type="function">
    <text evidence="8">Plays an important role in the de novo pathway of purine nucleotide biosynthesis. Catalyzes the first committed step in the biosynthesis of AMP from IMP.</text>
</comment>
<comment type="subunit">
    <text evidence="1 8">Homodimer.</text>
</comment>
<reference evidence="11 12" key="1">
    <citation type="journal article" date="2012" name="J. Bacteriol.">
        <title>Complete Genome Sequence of Leptospirillum ferrooxidans Strain C2-3, Isolated from a Fresh Volcanic Ash Deposit on the Island of Miyake, Japan.</title>
        <authorList>
            <person name="Fujimura R."/>
            <person name="Sato Y."/>
            <person name="Nishizawa T."/>
            <person name="Oshima K."/>
            <person name="Kim S.-W."/>
            <person name="Hattori M."/>
            <person name="Kamijo T."/>
            <person name="Ohta H."/>
        </authorList>
    </citation>
    <scope>NUCLEOTIDE SEQUENCE [LARGE SCALE GENOMIC DNA]</scope>
    <source>
        <strain evidence="11 12">C2-3</strain>
    </source>
</reference>
<dbReference type="UniPathway" id="UPA00075">
    <property type="reaction ID" value="UER00335"/>
</dbReference>
<comment type="subcellular location">
    <subcellularLocation>
        <location evidence="8">Cytoplasm</location>
    </subcellularLocation>
</comment>
<feature type="active site" description="Proton donor" evidence="8">
    <location>
        <position position="41"/>
    </location>
</feature>
<keyword evidence="3 8" id="KW-0479">Metal-binding</keyword>
<feature type="binding site" description="in other chain" evidence="8">
    <location>
        <begin position="13"/>
        <end position="16"/>
    </location>
    <ligand>
        <name>IMP</name>
        <dbReference type="ChEBI" id="CHEBI:58053"/>
        <note>ligand shared between dimeric partners</note>
    </ligand>
</feature>
<dbReference type="Gene3D" id="3.40.440.10">
    <property type="entry name" value="Adenylosuccinate Synthetase, subunit A, domain 1"/>
    <property type="match status" value="1"/>
</dbReference>
<dbReference type="KEGG" id="lfc:LFE_2059"/>
<protein>
    <recommendedName>
        <fullName evidence="8 10">Adenylosuccinate synthetase</fullName>
        <shortName evidence="8">AMPSase</shortName>
        <shortName evidence="8">AdSS</shortName>
        <ecNumber evidence="8 10">6.3.4.4</ecNumber>
    </recommendedName>
    <alternativeName>
        <fullName evidence="8">IMP--aspartate ligase</fullName>
    </alternativeName>
</protein>
<dbReference type="InterPro" id="IPR033128">
    <property type="entry name" value="Adenylosuccin_syn_Lys_AS"/>
</dbReference>
<keyword evidence="6 8" id="KW-0460">Magnesium</keyword>
<evidence type="ECO:0000256" key="9">
    <source>
        <dbReference type="PROSITE-ProRule" id="PRU10134"/>
    </source>
</evidence>
<dbReference type="FunFam" id="3.90.170.10:FF:000001">
    <property type="entry name" value="Adenylosuccinate synthetase"/>
    <property type="match status" value="1"/>
</dbReference>
<evidence type="ECO:0000256" key="3">
    <source>
        <dbReference type="ARBA" id="ARBA00022723"/>
    </source>
</evidence>
<feature type="active site" description="Proton acceptor" evidence="8">
    <location>
        <position position="13"/>
    </location>
</feature>
<accession>I0IR34</accession>
<feature type="binding site" description="in other chain" evidence="8">
    <location>
        <position position="303"/>
    </location>
    <ligand>
        <name>IMP</name>
        <dbReference type="ChEBI" id="CHEBI:58053"/>
        <note>ligand shared between dimeric partners</note>
    </ligand>
</feature>
<feature type="binding site" description="in other chain" evidence="8">
    <location>
        <begin position="38"/>
        <end position="41"/>
    </location>
    <ligand>
        <name>IMP</name>
        <dbReference type="ChEBI" id="CHEBI:58053"/>
        <note>ligand shared between dimeric partners</note>
    </ligand>
</feature>
<dbReference type="FunFam" id="1.10.300.10:FF:000001">
    <property type="entry name" value="Adenylosuccinate synthetase"/>
    <property type="match status" value="1"/>
</dbReference>
<comment type="similarity">
    <text evidence="8 10">Belongs to the adenylosuccinate synthetase family.</text>
</comment>
<dbReference type="OrthoDB" id="9807553at2"/>
<reference evidence="12" key="2">
    <citation type="submission" date="2012-03" db="EMBL/GenBank/DDBJ databases">
        <title>The complete genome sequence of the pioneer microbe on fresh volcanic deposit, Leptospirillum ferrooxidans strain C2-3.</title>
        <authorList>
            <person name="Fujimura R."/>
            <person name="Sato Y."/>
            <person name="Nishizawa T."/>
            <person name="Nanba K."/>
            <person name="Oshima K."/>
            <person name="Hattori M."/>
            <person name="Kamijo T."/>
            <person name="Ohta H."/>
        </authorList>
    </citation>
    <scope>NUCLEOTIDE SEQUENCE [LARGE SCALE GENOMIC DNA]</scope>
    <source>
        <strain evidence="12">C2-3</strain>
    </source>
</reference>